<dbReference type="Pfam" id="PF00106">
    <property type="entry name" value="adh_short"/>
    <property type="match status" value="1"/>
</dbReference>
<evidence type="ECO:0000313" key="5">
    <source>
        <dbReference type="Proteomes" id="UP000257200"/>
    </source>
</evidence>
<dbReference type="InParanoid" id="A0A3Q1FR25"/>
<dbReference type="SUPFAM" id="SSF51735">
    <property type="entry name" value="NAD(P)-binding Rossmann-fold domains"/>
    <property type="match status" value="1"/>
</dbReference>
<dbReference type="Ensembl" id="ENSAPOT00000027582.1">
    <property type="protein sequence ID" value="ENSAPOP00000018102.1"/>
    <property type="gene ID" value="ENSAPOG00000021478.1"/>
</dbReference>
<dbReference type="Gene3D" id="3.40.50.720">
    <property type="entry name" value="NAD(P)-binding Rossmann-like Domain"/>
    <property type="match status" value="1"/>
</dbReference>
<protein>
    <submittedName>
        <fullName evidence="4">Carbonyl reductase 1</fullName>
    </submittedName>
</protein>
<dbReference type="PANTHER" id="PTHR43963:SF4">
    <property type="entry name" value="CARBONYL REDUCTASE (NADPH)"/>
    <property type="match status" value="1"/>
</dbReference>
<dbReference type="PRINTS" id="PR00081">
    <property type="entry name" value="GDHRDH"/>
</dbReference>
<dbReference type="PANTHER" id="PTHR43963">
    <property type="entry name" value="CARBONYL REDUCTASE 1-RELATED"/>
    <property type="match status" value="1"/>
</dbReference>
<name>A0A3Q1FR25_9TELE</name>
<dbReference type="STRING" id="80966.ENSAPOP00000018102"/>
<keyword evidence="3" id="KW-0560">Oxidoreductase</keyword>
<dbReference type="GO" id="GO:0004090">
    <property type="term" value="F:carbonyl reductase (NADPH) activity"/>
    <property type="evidence" value="ECO:0007669"/>
    <property type="project" value="TreeGrafter"/>
</dbReference>
<dbReference type="AlphaFoldDB" id="A0A3Q1FR25"/>
<proteinExistence type="inferred from homology"/>
<comment type="similarity">
    <text evidence="1">Belongs to the short-chain dehydrogenases/reductases (SDR) family.</text>
</comment>
<sequence>MSARVAVVTGSNKGIGLAIVRALCRLFQGDFHQLDVNDLNSIRTTADYFKEEYGGVDVLVNNAGEAFGDSDPSPFAVQAEVTLRTNFFAARDMLSHFLPLIKPGECNSTKADLIWGKNSDKHVSSRFMQTQDSLCLLPFLHNVISKLQIMSQVSSFCQLFLLSVTTETRRICCCNCPFRLDAEILLH</sequence>
<dbReference type="InterPro" id="IPR036291">
    <property type="entry name" value="NAD(P)-bd_dom_sf"/>
</dbReference>
<keyword evidence="5" id="KW-1185">Reference proteome</keyword>
<evidence type="ECO:0000256" key="1">
    <source>
        <dbReference type="ARBA" id="ARBA00006484"/>
    </source>
</evidence>
<dbReference type="InterPro" id="IPR002347">
    <property type="entry name" value="SDR_fam"/>
</dbReference>
<evidence type="ECO:0000256" key="2">
    <source>
        <dbReference type="ARBA" id="ARBA00022857"/>
    </source>
</evidence>
<organism evidence="4 5">
    <name type="scientific">Acanthochromis polyacanthus</name>
    <name type="common">spiny chromis</name>
    <dbReference type="NCBI Taxonomy" id="80966"/>
    <lineage>
        <taxon>Eukaryota</taxon>
        <taxon>Metazoa</taxon>
        <taxon>Chordata</taxon>
        <taxon>Craniata</taxon>
        <taxon>Vertebrata</taxon>
        <taxon>Euteleostomi</taxon>
        <taxon>Actinopterygii</taxon>
        <taxon>Neopterygii</taxon>
        <taxon>Teleostei</taxon>
        <taxon>Neoteleostei</taxon>
        <taxon>Acanthomorphata</taxon>
        <taxon>Ovalentaria</taxon>
        <taxon>Pomacentridae</taxon>
        <taxon>Acanthochromis</taxon>
    </lineage>
</organism>
<reference evidence="4" key="2">
    <citation type="submission" date="2025-09" db="UniProtKB">
        <authorList>
            <consortium name="Ensembl"/>
        </authorList>
    </citation>
    <scope>IDENTIFICATION</scope>
</reference>
<dbReference type="GeneTree" id="ENSGT00510000046499"/>
<evidence type="ECO:0000313" key="4">
    <source>
        <dbReference type="Ensembl" id="ENSAPOP00000018102.1"/>
    </source>
</evidence>
<dbReference type="Proteomes" id="UP000257200">
    <property type="component" value="Unplaced"/>
</dbReference>
<keyword evidence="2" id="KW-0521">NADP</keyword>
<accession>A0A3Q1FR25</accession>
<reference evidence="4" key="1">
    <citation type="submission" date="2025-08" db="UniProtKB">
        <authorList>
            <consortium name="Ensembl"/>
        </authorList>
    </citation>
    <scope>IDENTIFICATION</scope>
</reference>
<evidence type="ECO:0000256" key="3">
    <source>
        <dbReference type="ARBA" id="ARBA00023002"/>
    </source>
</evidence>